<evidence type="ECO:0000313" key="2">
    <source>
        <dbReference type="EMBL" id="VIO78334.1"/>
    </source>
</evidence>
<keyword evidence="1" id="KW-0812">Transmembrane</keyword>
<feature type="transmembrane region" description="Helical" evidence="1">
    <location>
        <begin position="53"/>
        <end position="70"/>
    </location>
</feature>
<evidence type="ECO:0000313" key="3">
    <source>
        <dbReference type="Proteomes" id="UP000328092"/>
    </source>
</evidence>
<dbReference type="Proteomes" id="UP000328092">
    <property type="component" value="Unassembled WGS sequence"/>
</dbReference>
<dbReference type="RefSeq" id="WP_139863940.1">
    <property type="nucleotide sequence ID" value="NZ_CAADFC020000030.1"/>
</dbReference>
<accession>A0A508TVL3</accession>
<dbReference type="EMBL" id="CAADFC020000030">
    <property type="protein sequence ID" value="VIO78334.1"/>
    <property type="molecule type" value="Genomic_DNA"/>
</dbReference>
<reference evidence="2" key="1">
    <citation type="submission" date="2019-02" db="EMBL/GenBank/DDBJ databases">
        <authorList>
            <person name="Pothier F.J."/>
        </authorList>
    </citation>
    <scope>NUCLEOTIDE SEQUENCE</scope>
    <source>
        <strain evidence="2">CI-1B</strain>
    </source>
</reference>
<dbReference type="OrthoDB" id="8256029at2"/>
<keyword evidence="1" id="KW-0472">Membrane</keyword>
<comment type="caution">
    <text evidence="2">The sequence shown here is derived from an EMBL/GenBank/DDBJ whole genome shotgun (WGS) entry which is preliminary data.</text>
</comment>
<sequence length="192" mass="21311">MLRKTYAYPPLPDVEIGYSLVRLVGWAGVFVLMLVLCTCIALGILPHKPGDTAHLYVGYGGIILFAVAIWKSIRIFMSPRAPVIVVSRHGIRDSRTSHGLIPWHSVEAISLWQSRANKSVLLKLSPAAEAQLYTTRTMRFVAWSNRLLGGDGIMIGTTALTMDTDELFDLCRTYHEAALRSPQAGVDLVQYR</sequence>
<dbReference type="InterPro" id="IPR048136">
    <property type="entry name" value="STM3941-like"/>
</dbReference>
<proteinExistence type="predicted"/>
<evidence type="ECO:0000256" key="1">
    <source>
        <dbReference type="SAM" id="Phobius"/>
    </source>
</evidence>
<keyword evidence="1" id="KW-1133">Transmembrane helix</keyword>
<protein>
    <recommendedName>
        <fullName evidence="4">PH domain-containing protein</fullName>
    </recommendedName>
</protein>
<gene>
    <name evidence="2" type="ORF">CI1B_73620</name>
</gene>
<feature type="transmembrane region" description="Helical" evidence="1">
    <location>
        <begin position="20"/>
        <end position="47"/>
    </location>
</feature>
<dbReference type="AlphaFoldDB" id="A0A508TVL3"/>
<evidence type="ECO:0008006" key="4">
    <source>
        <dbReference type="Google" id="ProtNLM"/>
    </source>
</evidence>
<dbReference type="NCBIfam" id="NF041635">
    <property type="entry name" value="STM3941_fam"/>
    <property type="match status" value="1"/>
</dbReference>
<keyword evidence="3" id="KW-1185">Reference proteome</keyword>
<name>A0A508TVL3_9BRAD</name>
<organism evidence="2 3">
    <name type="scientific">Bradyrhizobium ivorense</name>
    <dbReference type="NCBI Taxonomy" id="2511166"/>
    <lineage>
        <taxon>Bacteria</taxon>
        <taxon>Pseudomonadati</taxon>
        <taxon>Pseudomonadota</taxon>
        <taxon>Alphaproteobacteria</taxon>
        <taxon>Hyphomicrobiales</taxon>
        <taxon>Nitrobacteraceae</taxon>
        <taxon>Bradyrhizobium</taxon>
    </lineage>
</organism>